<feature type="transmembrane region" description="Helical" evidence="1">
    <location>
        <begin position="74"/>
        <end position="98"/>
    </location>
</feature>
<keyword evidence="1" id="KW-0472">Membrane</keyword>
<protein>
    <submittedName>
        <fullName evidence="2">Uncharacterized protein</fullName>
    </submittedName>
</protein>
<accession>A0A846J891</accession>
<reference evidence="2 3" key="1">
    <citation type="submission" date="2019-04" db="EMBL/GenBank/DDBJ databases">
        <title>Genome sequencing of Clostridium botulinum Groups I-IV and Clostridium butyricum.</title>
        <authorList>
            <person name="Brunt J."/>
            <person name="Van Vliet A.H.M."/>
            <person name="Stringer S.C."/>
            <person name="Carter A.T."/>
            <person name="Peck M.W."/>
        </authorList>
    </citation>
    <scope>NUCLEOTIDE SEQUENCE [LARGE SCALE GENOMIC DNA]</scope>
    <source>
        <strain evidence="2 3">Colworth BL30</strain>
    </source>
</reference>
<name>A0A846J891_CLOBO</name>
<dbReference type="EMBL" id="SWQE01000007">
    <property type="protein sequence ID" value="NFJ09370.1"/>
    <property type="molecule type" value="Genomic_DNA"/>
</dbReference>
<evidence type="ECO:0000256" key="1">
    <source>
        <dbReference type="SAM" id="Phobius"/>
    </source>
</evidence>
<keyword evidence="1" id="KW-0812">Transmembrane</keyword>
<evidence type="ECO:0000313" key="2">
    <source>
        <dbReference type="EMBL" id="NFJ09370.1"/>
    </source>
</evidence>
<dbReference type="Proteomes" id="UP000480039">
    <property type="component" value="Unassembled WGS sequence"/>
</dbReference>
<comment type="caution">
    <text evidence="2">The sequence shown here is derived from an EMBL/GenBank/DDBJ whole genome shotgun (WGS) entry which is preliminary data.</text>
</comment>
<dbReference type="AlphaFoldDB" id="A0A846J891"/>
<evidence type="ECO:0000313" key="3">
    <source>
        <dbReference type="Proteomes" id="UP000480039"/>
    </source>
</evidence>
<gene>
    <name evidence="2" type="ORF">FC871_12985</name>
</gene>
<proteinExistence type="predicted"/>
<organism evidence="2 3">
    <name type="scientific">Clostridium botulinum</name>
    <dbReference type="NCBI Taxonomy" id="1491"/>
    <lineage>
        <taxon>Bacteria</taxon>
        <taxon>Bacillati</taxon>
        <taxon>Bacillota</taxon>
        <taxon>Clostridia</taxon>
        <taxon>Eubacteriales</taxon>
        <taxon>Clostridiaceae</taxon>
        <taxon>Clostridium</taxon>
    </lineage>
</organism>
<keyword evidence="1" id="KW-1133">Transmembrane helix</keyword>
<sequence>MLAYNKILVPISNIIRALKLLLFRKANNNIIDSMPHTIATKENSSDTDVISIPNISSFPIACISRLILSNLSSLITFFIILSFKNGFFIFIIVHTLFIK</sequence>